<gene>
    <name evidence="2" type="ORF">ABLG96_11710</name>
</gene>
<dbReference type="Gene3D" id="3.30.1230.10">
    <property type="entry name" value="YlxR-like"/>
    <property type="match status" value="1"/>
</dbReference>
<dbReference type="SUPFAM" id="SSF64376">
    <property type="entry name" value="YlxR-like"/>
    <property type="match status" value="1"/>
</dbReference>
<dbReference type="AlphaFoldDB" id="A0AAU8DJ07"/>
<dbReference type="InterPro" id="IPR035931">
    <property type="entry name" value="YlxR-like_sf"/>
</dbReference>
<name>A0AAU8DJ07_9ACTN</name>
<protein>
    <submittedName>
        <fullName evidence="2">YlxR family protein</fullName>
    </submittedName>
</protein>
<feature type="domain" description="YlxR" evidence="1">
    <location>
        <begin position="14"/>
        <end position="86"/>
    </location>
</feature>
<dbReference type="RefSeq" id="WP_353647569.1">
    <property type="nucleotide sequence ID" value="NZ_CP159218.1"/>
</dbReference>
<dbReference type="InterPro" id="IPR037465">
    <property type="entry name" value="YlxR"/>
</dbReference>
<dbReference type="InterPro" id="IPR007393">
    <property type="entry name" value="YlxR_dom"/>
</dbReference>
<dbReference type="Pfam" id="PF04296">
    <property type="entry name" value="YlxR"/>
    <property type="match status" value="1"/>
</dbReference>
<accession>A0AAU8DJ07</accession>
<dbReference type="EMBL" id="CP159218">
    <property type="protein sequence ID" value="XCG61953.1"/>
    <property type="molecule type" value="Genomic_DNA"/>
</dbReference>
<sequence>MSDRSPDLLTPSLRTCVGCRRTERPEVLLRVVLGTQADPDSDRETYEAVPDPRRRLPGRGAWIHRTVRCVGDAERRQGFRRGFRVRGQVDTHRLQLFVAETTDERAGDRS</sequence>
<organism evidence="2">
    <name type="scientific">Nakamurella sp. A5-74</name>
    <dbReference type="NCBI Taxonomy" id="3158264"/>
    <lineage>
        <taxon>Bacteria</taxon>
        <taxon>Bacillati</taxon>
        <taxon>Actinomycetota</taxon>
        <taxon>Actinomycetes</taxon>
        <taxon>Nakamurellales</taxon>
        <taxon>Nakamurellaceae</taxon>
        <taxon>Nakamurella</taxon>
    </lineage>
</organism>
<reference evidence="2" key="1">
    <citation type="submission" date="2024-05" db="EMBL/GenBank/DDBJ databases">
        <authorList>
            <person name="Cai S.Y."/>
            <person name="Jin L.M."/>
            <person name="Li H.R."/>
        </authorList>
    </citation>
    <scope>NUCLEOTIDE SEQUENCE</scope>
    <source>
        <strain evidence="2">A5-74</strain>
    </source>
</reference>
<evidence type="ECO:0000259" key="1">
    <source>
        <dbReference type="Pfam" id="PF04296"/>
    </source>
</evidence>
<evidence type="ECO:0000313" key="2">
    <source>
        <dbReference type="EMBL" id="XCG61953.1"/>
    </source>
</evidence>
<proteinExistence type="predicted"/>
<dbReference type="PANTHER" id="PTHR34215">
    <property type="entry name" value="BLL0784 PROTEIN"/>
    <property type="match status" value="1"/>
</dbReference>
<dbReference type="PANTHER" id="PTHR34215:SF1">
    <property type="entry name" value="YLXR DOMAIN-CONTAINING PROTEIN"/>
    <property type="match status" value="1"/>
</dbReference>